<dbReference type="Proteomes" id="UP000824258">
    <property type="component" value="Unassembled WGS sequence"/>
</dbReference>
<name>A0A9D1A8V7_9FIRM</name>
<dbReference type="EMBL" id="DVGD01000220">
    <property type="protein sequence ID" value="HIR10084.1"/>
    <property type="molecule type" value="Genomic_DNA"/>
</dbReference>
<reference evidence="1" key="2">
    <citation type="journal article" date="2021" name="PeerJ">
        <title>Extensive microbial diversity within the chicken gut microbiome revealed by metagenomics and culture.</title>
        <authorList>
            <person name="Gilroy R."/>
            <person name="Ravi A."/>
            <person name="Getino M."/>
            <person name="Pursley I."/>
            <person name="Horton D.L."/>
            <person name="Alikhan N.F."/>
            <person name="Baker D."/>
            <person name="Gharbi K."/>
            <person name="Hall N."/>
            <person name="Watson M."/>
            <person name="Adriaenssens E.M."/>
            <person name="Foster-Nyarko E."/>
            <person name="Jarju S."/>
            <person name="Secka A."/>
            <person name="Antonio M."/>
            <person name="Oren A."/>
            <person name="Chaudhuri R.R."/>
            <person name="La Ragione R."/>
            <person name="Hildebrand F."/>
            <person name="Pallen M.J."/>
        </authorList>
    </citation>
    <scope>NUCLEOTIDE SEQUENCE</scope>
    <source>
        <strain evidence="1">ChiHjej9B8-7071</strain>
    </source>
</reference>
<gene>
    <name evidence="1" type="ORF">IAA70_06750</name>
</gene>
<accession>A0A9D1A8V7</accession>
<dbReference type="AlphaFoldDB" id="A0A9D1A8V7"/>
<comment type="caution">
    <text evidence="1">The sequence shown here is derived from an EMBL/GenBank/DDBJ whole genome shotgun (WGS) entry which is preliminary data.</text>
</comment>
<proteinExistence type="predicted"/>
<evidence type="ECO:0000313" key="1">
    <source>
        <dbReference type="EMBL" id="HIR10084.1"/>
    </source>
</evidence>
<organism evidence="1 2">
    <name type="scientific">Candidatus Avoscillospira stercoripullorum</name>
    <dbReference type="NCBI Taxonomy" id="2840709"/>
    <lineage>
        <taxon>Bacteria</taxon>
        <taxon>Bacillati</taxon>
        <taxon>Bacillota</taxon>
        <taxon>Clostridia</taxon>
        <taxon>Eubacteriales</taxon>
        <taxon>Oscillospiraceae</taxon>
        <taxon>Oscillospiraceae incertae sedis</taxon>
        <taxon>Candidatus Avoscillospira</taxon>
    </lineage>
</organism>
<reference evidence="1" key="1">
    <citation type="submission" date="2020-10" db="EMBL/GenBank/DDBJ databases">
        <authorList>
            <person name="Gilroy R."/>
        </authorList>
    </citation>
    <scope>NUCLEOTIDE SEQUENCE</scope>
    <source>
        <strain evidence="1">ChiHjej9B8-7071</strain>
    </source>
</reference>
<protein>
    <submittedName>
        <fullName evidence="1">Uncharacterized protein</fullName>
    </submittedName>
</protein>
<sequence length="196" mass="21330">MVFDNLGDFPLLTPQSPLLLLSPFPEEVQSLALRAGTASYVLPLWDSTEPLTQLAAILGPRLLVPEKLAQALPQCGVLIPSSISGGEFGQRLLEAAERYPRRCWLLLEQLCMEFPLPCPSGNGTELPPKQLEALLLAHPSFYDPGLCCRYCHYSRDGSYFMTLFDTADTSMQKAELARKAGFSGAVSLQPSAEGGV</sequence>
<evidence type="ECO:0000313" key="2">
    <source>
        <dbReference type="Proteomes" id="UP000824258"/>
    </source>
</evidence>